<gene>
    <name evidence="1" type="ORF">SFRICE_031013</name>
</gene>
<evidence type="ECO:0000313" key="1">
    <source>
        <dbReference type="EMBL" id="SOQ38942.1"/>
    </source>
</evidence>
<dbReference type="EMBL" id="ODYU01001991">
    <property type="protein sequence ID" value="SOQ38942.1"/>
    <property type="molecule type" value="Genomic_DNA"/>
</dbReference>
<name>A0A2H1VEV9_SPOFR</name>
<protein>
    <submittedName>
        <fullName evidence="1">SFRICE_031013</fullName>
    </submittedName>
</protein>
<proteinExistence type="predicted"/>
<sequence length="187" mass="20928">MSSGRKQGDVTQSTLPLCDSKLVELFSINVPHSSPHSGSVILTNKGSSIRPGHYRADQNVPGAPAAVFTARRRWRKIMILFLMWKNHPMTSPAFSEAKESVRLLLTKNHPVPLLLFEPEPRPASHATDFSLSCIETHTTASTDPHRTDRITGNAYMRCVPDDVIRNAGLWTLTFTWPYKIAFFKGDN</sequence>
<dbReference type="AlphaFoldDB" id="A0A2H1VEV9"/>
<reference evidence="1" key="1">
    <citation type="submission" date="2016-07" db="EMBL/GenBank/DDBJ databases">
        <authorList>
            <person name="Bretaudeau A."/>
        </authorList>
    </citation>
    <scope>NUCLEOTIDE SEQUENCE</scope>
    <source>
        <strain evidence="1">Rice</strain>
        <tissue evidence="1">Whole body</tissue>
    </source>
</reference>
<accession>A0A2H1VEV9</accession>
<organism evidence="1">
    <name type="scientific">Spodoptera frugiperda</name>
    <name type="common">Fall armyworm</name>
    <dbReference type="NCBI Taxonomy" id="7108"/>
    <lineage>
        <taxon>Eukaryota</taxon>
        <taxon>Metazoa</taxon>
        <taxon>Ecdysozoa</taxon>
        <taxon>Arthropoda</taxon>
        <taxon>Hexapoda</taxon>
        <taxon>Insecta</taxon>
        <taxon>Pterygota</taxon>
        <taxon>Neoptera</taxon>
        <taxon>Endopterygota</taxon>
        <taxon>Lepidoptera</taxon>
        <taxon>Glossata</taxon>
        <taxon>Ditrysia</taxon>
        <taxon>Noctuoidea</taxon>
        <taxon>Noctuidae</taxon>
        <taxon>Amphipyrinae</taxon>
        <taxon>Spodoptera</taxon>
    </lineage>
</organism>